<dbReference type="Pfam" id="PF00682">
    <property type="entry name" value="HMGL-like"/>
    <property type="match status" value="1"/>
</dbReference>
<organism evidence="20 21">
    <name type="scientific">Lentzea jiangxiensis</name>
    <dbReference type="NCBI Taxonomy" id="641025"/>
    <lineage>
        <taxon>Bacteria</taxon>
        <taxon>Bacillati</taxon>
        <taxon>Actinomycetota</taxon>
        <taxon>Actinomycetes</taxon>
        <taxon>Pseudonocardiales</taxon>
        <taxon>Pseudonocardiaceae</taxon>
        <taxon>Lentzea</taxon>
    </lineage>
</organism>
<dbReference type="SUPFAM" id="SSF56059">
    <property type="entry name" value="Glutathione synthetase ATP-binding domain-like"/>
    <property type="match status" value="1"/>
</dbReference>
<evidence type="ECO:0000256" key="7">
    <source>
        <dbReference type="ARBA" id="ARBA00022741"/>
    </source>
</evidence>
<keyword evidence="9 11" id="KW-0092">Biotin</keyword>
<dbReference type="InterPro" id="IPR005482">
    <property type="entry name" value="Biotin_COase_C"/>
</dbReference>
<dbReference type="InterPro" id="IPR005930">
    <property type="entry name" value="Pyruv_COase"/>
</dbReference>
<evidence type="ECO:0000256" key="4">
    <source>
        <dbReference type="ARBA" id="ARBA00022432"/>
    </source>
</evidence>
<dbReference type="InterPro" id="IPR005481">
    <property type="entry name" value="BC-like_N"/>
</dbReference>
<dbReference type="EMBL" id="FNIX01000001">
    <property type="protein sequence ID" value="SDO00298.1"/>
    <property type="molecule type" value="Genomic_DNA"/>
</dbReference>
<feature type="binding site" evidence="13">
    <location>
        <position position="117"/>
    </location>
    <ligand>
        <name>ATP</name>
        <dbReference type="ChEBI" id="CHEBI:30616"/>
    </ligand>
</feature>
<feature type="binding site" evidence="13">
    <location>
        <position position="868"/>
    </location>
    <ligand>
        <name>substrate</name>
    </ligand>
</feature>
<dbReference type="FunFam" id="3.20.20.70:FF:000120">
    <property type="entry name" value="Pyruvate carboxylase"/>
    <property type="match status" value="1"/>
</dbReference>
<dbReference type="STRING" id="641025.SAMN05421507_1011009"/>
<dbReference type="InterPro" id="IPR011053">
    <property type="entry name" value="Single_hybrid_motif"/>
</dbReference>
<dbReference type="FunFam" id="2.40.50.100:FF:000003">
    <property type="entry name" value="Acetyl-CoA carboxylase biotin carboxyl carrier protein"/>
    <property type="match status" value="1"/>
</dbReference>
<dbReference type="InterPro" id="IPR000089">
    <property type="entry name" value="Biotin_lipoyl"/>
</dbReference>
<reference evidence="21" key="1">
    <citation type="submission" date="2016-10" db="EMBL/GenBank/DDBJ databases">
        <authorList>
            <person name="Varghese N."/>
            <person name="Submissions S."/>
        </authorList>
    </citation>
    <scope>NUCLEOTIDE SEQUENCE [LARGE SCALE GENOMIC DNA]</scope>
    <source>
        <strain evidence="21">CGMCC 4.6609</strain>
    </source>
</reference>
<dbReference type="InterPro" id="IPR001882">
    <property type="entry name" value="Biotin_BS"/>
</dbReference>
<gene>
    <name evidence="20" type="ORF">SAMN05421507_1011009</name>
</gene>
<dbReference type="GO" id="GO:0005524">
    <property type="term" value="F:ATP binding"/>
    <property type="evidence" value="ECO:0007669"/>
    <property type="project" value="UniProtKB-UniRule"/>
</dbReference>
<dbReference type="CDD" id="cd07937">
    <property type="entry name" value="DRE_TIM_PC_TC_5S"/>
    <property type="match status" value="1"/>
</dbReference>
<dbReference type="InterPro" id="IPR011054">
    <property type="entry name" value="Rudment_hybrid_motif"/>
</dbReference>
<evidence type="ECO:0000256" key="10">
    <source>
        <dbReference type="ARBA" id="ARBA00023268"/>
    </source>
</evidence>
<proteinExistence type="predicted"/>
<dbReference type="PROSITE" id="PS50979">
    <property type="entry name" value="BC"/>
    <property type="match status" value="1"/>
</dbReference>
<dbReference type="GO" id="GO:0005737">
    <property type="term" value="C:cytoplasm"/>
    <property type="evidence" value="ECO:0007669"/>
    <property type="project" value="TreeGrafter"/>
</dbReference>
<feature type="binding site" evidence="14">
    <location>
        <position position="735"/>
    </location>
    <ligand>
        <name>Mn(2+)</name>
        <dbReference type="ChEBI" id="CHEBI:29035"/>
    </ligand>
</feature>
<dbReference type="Gene3D" id="3.20.20.70">
    <property type="entry name" value="Aldolase class I"/>
    <property type="match status" value="1"/>
</dbReference>
<dbReference type="RefSeq" id="WP_090095413.1">
    <property type="nucleotide sequence ID" value="NZ_FNIX01000001.1"/>
</dbReference>
<evidence type="ECO:0000256" key="3">
    <source>
        <dbReference type="ARBA" id="ARBA00013057"/>
    </source>
</evidence>
<protein>
    <recommendedName>
        <fullName evidence="3 11">Pyruvate carboxylase</fullName>
        <ecNumber evidence="3 11">6.4.1.1</ecNumber>
    </recommendedName>
</protein>
<comment type="cofactor">
    <cofactor evidence="1 11">
        <name>biotin</name>
        <dbReference type="ChEBI" id="CHEBI:57586"/>
    </cofactor>
</comment>
<dbReference type="InterPro" id="IPR011761">
    <property type="entry name" value="ATP-grasp"/>
</dbReference>
<dbReference type="PROSITE" id="PS00188">
    <property type="entry name" value="BIOTIN"/>
    <property type="match status" value="1"/>
</dbReference>
<dbReference type="PANTHER" id="PTHR43778:SF2">
    <property type="entry name" value="PYRUVATE CARBOXYLASE, MITOCHONDRIAL"/>
    <property type="match status" value="1"/>
</dbReference>
<feature type="modified residue" description="N6-carboxylysine" evidence="15">
    <location>
        <position position="704"/>
    </location>
</feature>
<dbReference type="InterPro" id="IPR011764">
    <property type="entry name" value="Biotin_carboxylation_dom"/>
</dbReference>
<dbReference type="PROSITE" id="PS50968">
    <property type="entry name" value="BIOTINYL_LIPOYL"/>
    <property type="match status" value="1"/>
</dbReference>
<dbReference type="InterPro" id="IPR013785">
    <property type="entry name" value="Aldolase_TIM"/>
</dbReference>
<dbReference type="SUPFAM" id="SSF51246">
    <property type="entry name" value="Rudiment single hybrid motif"/>
    <property type="match status" value="1"/>
</dbReference>
<dbReference type="Gene3D" id="3.30.470.20">
    <property type="entry name" value="ATP-grasp fold, B domain"/>
    <property type="match status" value="1"/>
</dbReference>
<dbReference type="GO" id="GO:0004736">
    <property type="term" value="F:pyruvate carboxylase activity"/>
    <property type="evidence" value="ECO:0007669"/>
    <property type="project" value="UniProtKB-EC"/>
</dbReference>
<dbReference type="SUPFAM" id="SSF51230">
    <property type="entry name" value="Single hybrid motif"/>
    <property type="match status" value="1"/>
</dbReference>
<evidence type="ECO:0000256" key="11">
    <source>
        <dbReference type="PIRNR" id="PIRNR001594"/>
    </source>
</evidence>
<comment type="catalytic activity">
    <reaction evidence="11">
        <text>hydrogencarbonate + pyruvate + ATP = oxaloacetate + ADP + phosphate + H(+)</text>
        <dbReference type="Rhea" id="RHEA:20844"/>
        <dbReference type="ChEBI" id="CHEBI:15361"/>
        <dbReference type="ChEBI" id="CHEBI:15378"/>
        <dbReference type="ChEBI" id="CHEBI:16452"/>
        <dbReference type="ChEBI" id="CHEBI:17544"/>
        <dbReference type="ChEBI" id="CHEBI:30616"/>
        <dbReference type="ChEBI" id="CHEBI:43474"/>
        <dbReference type="ChEBI" id="CHEBI:456216"/>
        <dbReference type="EC" id="6.4.1.1"/>
    </reaction>
</comment>
<dbReference type="NCBIfam" id="NF006761">
    <property type="entry name" value="PRK09282.1"/>
    <property type="match status" value="1"/>
</dbReference>
<dbReference type="FunFam" id="3.10.600.10:FF:000003">
    <property type="entry name" value="Pyruvate carboxylase"/>
    <property type="match status" value="1"/>
</dbReference>
<dbReference type="Pfam" id="PF00364">
    <property type="entry name" value="Biotin_lipoyl"/>
    <property type="match status" value="1"/>
</dbReference>
<feature type="modified residue" description="N6-biotinyllysine" evidence="15">
    <location>
        <position position="1091"/>
    </location>
</feature>
<dbReference type="PROSITE" id="PS00867">
    <property type="entry name" value="CPSASE_2"/>
    <property type="match status" value="1"/>
</dbReference>
<keyword evidence="20" id="KW-0670">Pyruvate</keyword>
<evidence type="ECO:0000256" key="14">
    <source>
        <dbReference type="PIRSR" id="PIRSR001594-3"/>
    </source>
</evidence>
<feature type="domain" description="Pyruvate carboxyltransferase" evidence="19">
    <location>
        <begin position="525"/>
        <end position="794"/>
    </location>
</feature>
<dbReference type="CDD" id="cd06850">
    <property type="entry name" value="biotinyl_domain"/>
    <property type="match status" value="1"/>
</dbReference>
<evidence type="ECO:0000256" key="13">
    <source>
        <dbReference type="PIRSR" id="PIRSR001594-2"/>
    </source>
</evidence>
<dbReference type="InterPro" id="IPR005479">
    <property type="entry name" value="CPAse_ATP-bd"/>
</dbReference>
<dbReference type="Proteomes" id="UP000199691">
    <property type="component" value="Unassembled WGS sequence"/>
</dbReference>
<dbReference type="PROSITE" id="PS50975">
    <property type="entry name" value="ATP_GRASP"/>
    <property type="match status" value="1"/>
</dbReference>
<dbReference type="UniPathway" id="UPA00138"/>
<dbReference type="InterPro" id="IPR000891">
    <property type="entry name" value="PYR_CT"/>
</dbReference>
<evidence type="ECO:0000313" key="20">
    <source>
        <dbReference type="EMBL" id="SDO00298.1"/>
    </source>
</evidence>
<keyword evidence="5 11" id="KW-0436">Ligase</keyword>
<feature type="binding site" evidence="13">
    <location>
        <position position="235"/>
    </location>
    <ligand>
        <name>ATP</name>
        <dbReference type="ChEBI" id="CHEBI:30616"/>
    </ligand>
</feature>
<keyword evidence="7 11" id="KW-0547">Nucleotide-binding</keyword>
<dbReference type="EC" id="6.4.1.1" evidence="3 11"/>
<feature type="active site" evidence="12">
    <location>
        <position position="292"/>
    </location>
</feature>
<evidence type="ECO:0000256" key="6">
    <source>
        <dbReference type="ARBA" id="ARBA00022723"/>
    </source>
</evidence>
<comment type="pathway">
    <text evidence="2">Carbohydrate biosynthesis; gluconeogenesis.</text>
</comment>
<keyword evidence="8 11" id="KW-0067">ATP-binding</keyword>
<keyword evidence="21" id="KW-1185">Reference proteome</keyword>
<dbReference type="Gene3D" id="2.40.50.100">
    <property type="match status" value="1"/>
</dbReference>
<dbReference type="NCBIfam" id="NF009554">
    <property type="entry name" value="PRK12999.1"/>
    <property type="match status" value="1"/>
</dbReference>
<evidence type="ECO:0000256" key="2">
    <source>
        <dbReference type="ARBA" id="ARBA00004742"/>
    </source>
</evidence>
<dbReference type="PIRSF" id="PIRSF001594">
    <property type="entry name" value="Pyruv_carbox"/>
    <property type="match status" value="1"/>
</dbReference>
<dbReference type="InterPro" id="IPR003379">
    <property type="entry name" value="Carboxylase_cons_dom"/>
</dbReference>
<evidence type="ECO:0000256" key="12">
    <source>
        <dbReference type="PIRSR" id="PIRSR001594-1"/>
    </source>
</evidence>
<dbReference type="Pfam" id="PF00289">
    <property type="entry name" value="Biotin_carb_N"/>
    <property type="match status" value="1"/>
</dbReference>
<dbReference type="NCBIfam" id="TIGR01235">
    <property type="entry name" value="pyruv_carbox"/>
    <property type="match status" value="1"/>
</dbReference>
<dbReference type="InterPro" id="IPR016185">
    <property type="entry name" value="PreATP-grasp_dom_sf"/>
</dbReference>
<keyword evidence="6 14" id="KW-0479">Metal-binding</keyword>
<feature type="binding site" evidence="14">
    <location>
        <position position="534"/>
    </location>
    <ligand>
        <name>Mn(2+)</name>
        <dbReference type="ChEBI" id="CHEBI:29035"/>
    </ligand>
</feature>
<dbReference type="GO" id="GO:0006094">
    <property type="term" value="P:gluconeogenesis"/>
    <property type="evidence" value="ECO:0007669"/>
    <property type="project" value="UniProtKB-UniPathway"/>
</dbReference>
<evidence type="ECO:0000259" key="18">
    <source>
        <dbReference type="PROSITE" id="PS50979"/>
    </source>
</evidence>
<name>A0A1H0G048_9PSEU</name>
<comment type="function">
    <text evidence="11">Catalyzes a 2-step reaction, involving the ATP-dependent carboxylation of the covalently attached biotin in the first step and the transfer of the carboxyl group to pyruvate in the second.</text>
</comment>
<feature type="binding site" evidence="13">
    <location>
        <position position="200"/>
    </location>
    <ligand>
        <name>ATP</name>
        <dbReference type="ChEBI" id="CHEBI:30616"/>
    </ligand>
</feature>
<feature type="domain" description="Lipoyl-binding" evidence="16">
    <location>
        <begin position="1051"/>
        <end position="1125"/>
    </location>
</feature>
<dbReference type="AlphaFoldDB" id="A0A1H0G048"/>
<dbReference type="SMART" id="SM00878">
    <property type="entry name" value="Biotin_carb_C"/>
    <property type="match status" value="1"/>
</dbReference>
<evidence type="ECO:0000259" key="16">
    <source>
        <dbReference type="PROSITE" id="PS50968"/>
    </source>
</evidence>
<feature type="domain" description="ATP-grasp" evidence="17">
    <location>
        <begin position="121"/>
        <end position="317"/>
    </location>
</feature>
<dbReference type="Gene3D" id="3.10.600.10">
    <property type="entry name" value="pyruvate carboxylase f1077a mutant domain"/>
    <property type="match status" value="1"/>
</dbReference>
<feature type="domain" description="Biotin carboxylation" evidence="18">
    <location>
        <begin position="1"/>
        <end position="450"/>
    </location>
</feature>
<evidence type="ECO:0000256" key="15">
    <source>
        <dbReference type="PIRSR" id="PIRSR001594-4"/>
    </source>
</evidence>
<dbReference type="SUPFAM" id="SSF89000">
    <property type="entry name" value="post-HMGL domain-like"/>
    <property type="match status" value="1"/>
</dbReference>
<feature type="binding site" evidence="14">
    <location>
        <position position="733"/>
    </location>
    <ligand>
        <name>Mn(2+)</name>
        <dbReference type="ChEBI" id="CHEBI:29035"/>
    </ligand>
</feature>
<dbReference type="GO" id="GO:0046872">
    <property type="term" value="F:metal ion binding"/>
    <property type="evidence" value="ECO:0007669"/>
    <property type="project" value="UniProtKB-KW"/>
</dbReference>
<dbReference type="OrthoDB" id="4435847at2"/>
<sequence length="1125" mass="121463">MFRKVLVANRGEIAIRAFRAAYELGAGTVAVFPHEDRNSLHRLKADESYEIGEPGHPVRAYLSVEEIIKAARKAGADAIYPGYGFLSENPELAMACREAGLTFIGPVAEVLELTGNKARAIAAAREAGLPVLESSAPSSNIDELLAASGSMRFPVFVKAVAGGGGRGMRKVDDPAALREALEAASREAESAFGDPTVFLEQAVVEPRHIEVQILADGQGNVIHLFERDCSVQRRHQKVIEIAPAPNLAPELRDRICNDAVKFARHIGYRNAGTVEFLLDPHGNYVFIEMNPRIQVEHTVTEEVTDVDLVQSQMRIASGETLEDLGLSQDTVQLRGAALQCRITTEDPANGFRPDTGTISAYRSPGGSGIRLDGGTAGAGMAISPHFDSMLVKLTCRGRTFSLAVARARRAIAEFRIRGVSTNIPFIQAVLDDPDFYEGRVTTSFIEKRPHLLTARHSADRGTRLLTYLADVTVNHPNGTRPTAVDPREKLPVIDLGAEPAAGSRQKLAELGPEGFARWMRESKAVGVTDTTFRDAHQSLLATRVRTKDLLAVAPHVSRMTPELLSLECWGGATYDVALRFLAEDPWERLAALREAVPNINLQMLLRGRNTVGYTPYPEAVTKAFVQEATNTGIDIFRIFDALNDVEQMRPAIEAVRETGTAVAEVALCYTSDLSDPDERLYTLDYYLKLAEQIVGAGAHVLCVKDMAGLLRAPAASRLITALRKEFDLPVHLHTHDTAGGQLATYLAAIQAGVDAIDGATASMAGTTSQPPLSSIVALTDHTDRSTGLNLQNVCDLEPYWEAVRKIYAPFESGIPGPTGRVYHHEIPGGQLSNLRTQAVALGLGEKFEEIESMYAAADRMLGHLVKVTPSSKVVGDLALHLVGAGVEPKEFEENPGKFDIPASVIGFLHGELGDPPGGWPEPFRSKALEGRAAPKPVEELSPEDEAGLADDRRATLNRLLFPAPTREFTTHREAYGDTSVLRSKDFFYGLRPGEEYSVDLEPGVRLLIGLEAISEADARGIRTVMATLNGQLRPIQVRDRSVAADIPAAEKADRGNPNHVAAPFAGVVTAAVAEGDRVDAGQTVATIEAMKMEAAITAPKAGVVQRLALRGAQQVEGGDLLIVLE</sequence>
<feature type="binding site" description="via carbamate group" evidence="14">
    <location>
        <position position="704"/>
    </location>
    <ligand>
        <name>Mn(2+)</name>
        <dbReference type="ChEBI" id="CHEBI:29035"/>
    </ligand>
</feature>
<evidence type="ECO:0000259" key="17">
    <source>
        <dbReference type="PROSITE" id="PS50975"/>
    </source>
</evidence>
<keyword evidence="10" id="KW-0511">Multifunctional enzyme</keyword>
<evidence type="ECO:0000256" key="8">
    <source>
        <dbReference type="ARBA" id="ARBA00022840"/>
    </source>
</evidence>
<evidence type="ECO:0000256" key="1">
    <source>
        <dbReference type="ARBA" id="ARBA00001953"/>
    </source>
</evidence>
<dbReference type="Pfam" id="PF02786">
    <property type="entry name" value="CPSase_L_D2"/>
    <property type="match status" value="1"/>
</dbReference>
<evidence type="ECO:0000256" key="9">
    <source>
        <dbReference type="ARBA" id="ARBA00023267"/>
    </source>
</evidence>
<evidence type="ECO:0000259" key="19">
    <source>
        <dbReference type="PROSITE" id="PS50991"/>
    </source>
</evidence>
<evidence type="ECO:0000256" key="5">
    <source>
        <dbReference type="ARBA" id="ARBA00022598"/>
    </source>
</evidence>
<dbReference type="PANTHER" id="PTHR43778">
    <property type="entry name" value="PYRUVATE CARBOXYLASE"/>
    <property type="match status" value="1"/>
</dbReference>
<evidence type="ECO:0000313" key="21">
    <source>
        <dbReference type="Proteomes" id="UP000199691"/>
    </source>
</evidence>
<dbReference type="SUPFAM" id="SSF51569">
    <property type="entry name" value="Aldolase"/>
    <property type="match status" value="1"/>
</dbReference>
<keyword evidence="4" id="KW-0312">Gluconeogenesis</keyword>
<feature type="binding site" evidence="13">
    <location>
        <position position="606"/>
    </location>
    <ligand>
        <name>substrate</name>
    </ligand>
</feature>
<dbReference type="InterPro" id="IPR055268">
    <property type="entry name" value="PCB-like"/>
</dbReference>
<dbReference type="Pfam" id="PF02436">
    <property type="entry name" value="PYC_OADA"/>
    <property type="match status" value="1"/>
</dbReference>
<dbReference type="SUPFAM" id="SSF52440">
    <property type="entry name" value="PreATP-grasp domain"/>
    <property type="match status" value="1"/>
</dbReference>
<dbReference type="FunFam" id="3.30.470.20:FF:000012">
    <property type="entry name" value="Pyruvate carboxylase"/>
    <property type="match status" value="1"/>
</dbReference>
<accession>A0A1H0G048</accession>
<dbReference type="Pfam" id="PF02785">
    <property type="entry name" value="Biotin_carb_C"/>
    <property type="match status" value="1"/>
</dbReference>
<dbReference type="PROSITE" id="PS50991">
    <property type="entry name" value="PYR_CT"/>
    <property type="match status" value="1"/>
</dbReference>